<keyword evidence="2" id="KW-1185">Reference proteome</keyword>
<dbReference type="Proteomes" id="UP000743899">
    <property type="component" value="Unassembled WGS sequence"/>
</dbReference>
<evidence type="ECO:0000313" key="2">
    <source>
        <dbReference type="Proteomes" id="UP000743899"/>
    </source>
</evidence>
<organism evidence="1 2">
    <name type="scientific">Pallidibacillus pasinlerensis</name>
    <dbReference type="NCBI Taxonomy" id="2703818"/>
    <lineage>
        <taxon>Bacteria</taxon>
        <taxon>Bacillati</taxon>
        <taxon>Bacillota</taxon>
        <taxon>Bacilli</taxon>
        <taxon>Bacillales</taxon>
        <taxon>Bacillaceae</taxon>
        <taxon>Pallidibacillus</taxon>
    </lineage>
</organism>
<sequence length="113" mass="13092">MTYDELNEENPYWLTDFFCESDFSARCVVFFSSNFTSNHQVTRGILRALVKIKQNGVAIKRDHFVQANKYLNVAGAVMILDMLSAEEIEQMVGQYLCKHYNLPELFDAEKIEV</sequence>
<reference evidence="1 2" key="1">
    <citation type="submission" date="2020-01" db="EMBL/GenBank/DDBJ databases">
        <title>A novel Bacillus sp. from Pasinler.</title>
        <authorList>
            <person name="Adiguzel A."/>
            <person name="Ay H."/>
            <person name="Baltaci M.O."/>
        </authorList>
    </citation>
    <scope>NUCLEOTIDE SEQUENCE [LARGE SCALE GENOMIC DNA]</scope>
    <source>
        <strain evidence="1 2">P1</strain>
    </source>
</reference>
<proteinExistence type="predicted"/>
<dbReference type="EMBL" id="JAACYS010000022">
    <property type="protein sequence ID" value="NCU17453.1"/>
    <property type="molecule type" value="Genomic_DNA"/>
</dbReference>
<evidence type="ECO:0000313" key="1">
    <source>
        <dbReference type="EMBL" id="NCU17453.1"/>
    </source>
</evidence>
<accession>A0ABX0A8D2</accession>
<dbReference type="Pfam" id="PF19866">
    <property type="entry name" value="DUF6339"/>
    <property type="match status" value="1"/>
</dbReference>
<gene>
    <name evidence="1" type="ORF">GW534_06695</name>
</gene>
<protein>
    <submittedName>
        <fullName evidence="1">Uncharacterized protein</fullName>
    </submittedName>
</protein>
<comment type="caution">
    <text evidence="1">The sequence shown here is derived from an EMBL/GenBank/DDBJ whole genome shotgun (WGS) entry which is preliminary data.</text>
</comment>
<dbReference type="InterPro" id="IPR045920">
    <property type="entry name" value="DUF6339"/>
</dbReference>
<name>A0ABX0A8D2_9BACI</name>